<dbReference type="Proteomes" id="UP000297851">
    <property type="component" value="Unassembled WGS sequence"/>
</dbReference>
<dbReference type="Gene3D" id="2.60.40.1220">
    <property type="match status" value="1"/>
</dbReference>
<reference evidence="9 10" key="1">
    <citation type="submission" date="2019-03" db="EMBL/GenBank/DDBJ databases">
        <title>Genomics of glacier-inhabiting Cryobacterium strains.</title>
        <authorList>
            <person name="Liu Q."/>
            <person name="Xin Y.-H."/>
        </authorList>
    </citation>
    <scope>NUCLEOTIDE SEQUENCE [LARGE SCALE GENOMIC DNA]</scope>
    <source>
        <strain evidence="9 10">TMT2-16</strain>
    </source>
</reference>
<evidence type="ECO:0000256" key="2">
    <source>
        <dbReference type="ARBA" id="ARBA00022723"/>
    </source>
</evidence>
<dbReference type="PANTHER" id="PTHR34820:SF4">
    <property type="entry name" value="INNER MEMBRANE PROTEIN YEBZ"/>
    <property type="match status" value="1"/>
</dbReference>
<dbReference type="Pfam" id="PF04234">
    <property type="entry name" value="CopC"/>
    <property type="match status" value="1"/>
</dbReference>
<keyword evidence="10" id="KW-1185">Reference proteome</keyword>
<feature type="signal peptide" evidence="7">
    <location>
        <begin position="1"/>
        <end position="31"/>
    </location>
</feature>
<dbReference type="InterPro" id="IPR007348">
    <property type="entry name" value="CopC_dom"/>
</dbReference>
<evidence type="ECO:0000256" key="7">
    <source>
        <dbReference type="SAM" id="SignalP"/>
    </source>
</evidence>
<keyword evidence="6" id="KW-0812">Transmembrane</keyword>
<comment type="caution">
    <text evidence="9">The sequence shown here is derived from an EMBL/GenBank/DDBJ whole genome shotgun (WGS) entry which is preliminary data.</text>
</comment>
<protein>
    <submittedName>
        <fullName evidence="9">Copper resistance protein CopC</fullName>
    </submittedName>
</protein>
<evidence type="ECO:0000313" key="9">
    <source>
        <dbReference type="EMBL" id="TFC99147.1"/>
    </source>
</evidence>
<dbReference type="EMBL" id="SOGO01000042">
    <property type="protein sequence ID" value="TFC99147.1"/>
    <property type="molecule type" value="Genomic_DNA"/>
</dbReference>
<comment type="subcellular location">
    <subcellularLocation>
        <location evidence="1">Cell envelope</location>
    </subcellularLocation>
</comment>
<evidence type="ECO:0000256" key="3">
    <source>
        <dbReference type="ARBA" id="ARBA00022729"/>
    </source>
</evidence>
<evidence type="ECO:0000259" key="8">
    <source>
        <dbReference type="Pfam" id="PF04234"/>
    </source>
</evidence>
<keyword evidence="3 7" id="KW-0732">Signal</keyword>
<organism evidence="9 10">
    <name type="scientific">Cryobacterium sandaracinum</name>
    <dbReference type="NCBI Taxonomy" id="1259247"/>
    <lineage>
        <taxon>Bacteria</taxon>
        <taxon>Bacillati</taxon>
        <taxon>Actinomycetota</taxon>
        <taxon>Actinomycetes</taxon>
        <taxon>Micrococcales</taxon>
        <taxon>Microbacteriaceae</taxon>
        <taxon>Cryobacterium</taxon>
    </lineage>
</organism>
<evidence type="ECO:0000256" key="6">
    <source>
        <dbReference type="SAM" id="Phobius"/>
    </source>
</evidence>
<evidence type="ECO:0000256" key="5">
    <source>
        <dbReference type="SAM" id="MobiDB-lite"/>
    </source>
</evidence>
<dbReference type="InterPro" id="IPR032694">
    <property type="entry name" value="CopC/D"/>
</dbReference>
<dbReference type="SUPFAM" id="SSF81296">
    <property type="entry name" value="E set domains"/>
    <property type="match status" value="1"/>
</dbReference>
<keyword evidence="6" id="KW-1133">Transmembrane helix</keyword>
<evidence type="ECO:0000256" key="4">
    <source>
        <dbReference type="ARBA" id="ARBA00023008"/>
    </source>
</evidence>
<dbReference type="InterPro" id="IPR014755">
    <property type="entry name" value="Cu-Rt/internalin_Ig-like"/>
</dbReference>
<keyword evidence="4" id="KW-0186">Copper</keyword>
<feature type="compositionally biased region" description="Low complexity" evidence="5">
    <location>
        <begin position="149"/>
        <end position="158"/>
    </location>
</feature>
<keyword evidence="2" id="KW-0479">Metal-binding</keyword>
<feature type="region of interest" description="Disordered" evidence="5">
    <location>
        <begin position="137"/>
        <end position="158"/>
    </location>
</feature>
<keyword evidence="6" id="KW-0472">Membrane</keyword>
<proteinExistence type="predicted"/>
<sequence>MISAQPRRPAAAVFLTLAVIALSIFSPVAPAADAHDQVALTVPADGANVDLAPAEIAITFTDDILEVGAIVMVVDTEEKNWAEGDMRLDGPQATQPVAADLPDGAYDVRWRVVSADGHPVSGAFAFTVGAAAQPRSQSTAGATAAPDPSGEATSAASEETADGTGLSVVAVGLFGAFGGLAAVALFIAWRARRRGNP</sequence>
<accession>A0ABY2J474</accession>
<feature type="domain" description="CopC" evidence="8">
    <location>
        <begin position="35"/>
        <end position="128"/>
    </location>
</feature>
<evidence type="ECO:0000256" key="1">
    <source>
        <dbReference type="ARBA" id="ARBA00004196"/>
    </source>
</evidence>
<name>A0ABY2J474_9MICO</name>
<dbReference type="PANTHER" id="PTHR34820">
    <property type="entry name" value="INNER MEMBRANE PROTEIN YEBZ"/>
    <property type="match status" value="1"/>
</dbReference>
<feature type="chain" id="PRO_5046799676" evidence="7">
    <location>
        <begin position="32"/>
        <end position="197"/>
    </location>
</feature>
<gene>
    <name evidence="9" type="ORF">E3T25_15845</name>
</gene>
<evidence type="ECO:0000313" key="10">
    <source>
        <dbReference type="Proteomes" id="UP000297851"/>
    </source>
</evidence>
<feature type="transmembrane region" description="Helical" evidence="6">
    <location>
        <begin position="166"/>
        <end position="189"/>
    </location>
</feature>
<dbReference type="RefSeq" id="WP_134375317.1">
    <property type="nucleotide sequence ID" value="NZ_SOGO01000042.1"/>
</dbReference>
<dbReference type="InterPro" id="IPR014756">
    <property type="entry name" value="Ig_E-set"/>
</dbReference>